<gene>
    <name evidence="3" type="ORF">SeMB42_g00533</name>
</gene>
<feature type="domain" description="DUF2423" evidence="2">
    <location>
        <begin position="40"/>
        <end position="75"/>
    </location>
</feature>
<evidence type="ECO:0000256" key="1">
    <source>
        <dbReference type="SAM" id="MobiDB-lite"/>
    </source>
</evidence>
<dbReference type="Pfam" id="PF10338">
    <property type="entry name" value="YBL028C_N"/>
    <property type="match status" value="1"/>
</dbReference>
<evidence type="ECO:0000313" key="3">
    <source>
        <dbReference type="EMBL" id="TPX54002.1"/>
    </source>
</evidence>
<dbReference type="STRING" id="286115.A0A507DRX5"/>
<accession>A0A507DRX5</accession>
<feature type="compositionally biased region" description="Basic residues" evidence="1">
    <location>
        <begin position="148"/>
        <end position="175"/>
    </location>
</feature>
<organism evidence="3 4">
    <name type="scientific">Synchytrium endobioticum</name>
    <dbReference type="NCBI Taxonomy" id="286115"/>
    <lineage>
        <taxon>Eukaryota</taxon>
        <taxon>Fungi</taxon>
        <taxon>Fungi incertae sedis</taxon>
        <taxon>Chytridiomycota</taxon>
        <taxon>Chytridiomycota incertae sedis</taxon>
        <taxon>Chytridiomycetes</taxon>
        <taxon>Synchytriales</taxon>
        <taxon>Synchytriaceae</taxon>
        <taxon>Synchytrium</taxon>
    </lineage>
</organism>
<dbReference type="AlphaFoldDB" id="A0A507DRX5"/>
<name>A0A507DRX5_9FUNG</name>
<dbReference type="PANTHER" id="PTHR28219">
    <property type="entry name" value="UPF0642 PROTEIN YBL028C"/>
    <property type="match status" value="1"/>
</dbReference>
<keyword evidence="4" id="KW-1185">Reference proteome</keyword>
<dbReference type="InterPro" id="IPR019434">
    <property type="entry name" value="DUF2423"/>
</dbReference>
<dbReference type="Proteomes" id="UP000317494">
    <property type="component" value="Unassembled WGS sequence"/>
</dbReference>
<feature type="region of interest" description="Disordered" evidence="1">
    <location>
        <begin position="82"/>
        <end position="120"/>
    </location>
</feature>
<dbReference type="VEuPathDB" id="FungiDB:SeMB42_g00533"/>
<feature type="region of interest" description="Disordered" evidence="1">
    <location>
        <begin position="26"/>
        <end position="45"/>
    </location>
</feature>
<reference evidence="3 4" key="1">
    <citation type="journal article" date="2019" name="Sci. Rep.">
        <title>Comparative genomics of chytrid fungi reveal insights into the obligate biotrophic and pathogenic lifestyle of Synchytrium endobioticum.</title>
        <authorList>
            <person name="van de Vossenberg B.T.L.H."/>
            <person name="Warris S."/>
            <person name="Nguyen H.D.T."/>
            <person name="van Gent-Pelzer M.P.E."/>
            <person name="Joly D.L."/>
            <person name="van de Geest H.C."/>
            <person name="Bonants P.J.M."/>
            <person name="Smith D.S."/>
            <person name="Levesque C.A."/>
            <person name="van der Lee T.A.J."/>
        </authorList>
    </citation>
    <scope>NUCLEOTIDE SEQUENCE [LARGE SCALE GENOMIC DNA]</scope>
    <source>
        <strain evidence="3 4">MB42</strain>
    </source>
</reference>
<comment type="caution">
    <text evidence="3">The sequence shown here is derived from an EMBL/GenBank/DDBJ whole genome shotgun (WGS) entry which is preliminary data.</text>
</comment>
<dbReference type="EMBL" id="QEAN01000010">
    <property type="protein sequence ID" value="TPX54002.1"/>
    <property type="molecule type" value="Genomic_DNA"/>
</dbReference>
<dbReference type="GO" id="GO:0030687">
    <property type="term" value="C:preribosome, large subunit precursor"/>
    <property type="evidence" value="ECO:0007669"/>
    <property type="project" value="TreeGrafter"/>
</dbReference>
<sequence>MFGYEWLPYPNKCHTRTIGKRHVITRESKSPASSPPQLAMAKSIRSKSKRRFRAIKRAEVFQPVEDARLVKLAQLQADAALAPSSHMDTDASADTTLESVQVEERGRSGAPVKTTTDAAATGKMEVDEQLTAAQLKIRRMKLYMSKNQFRRKKRDEKRKALGRKAPKIARKGRRV</sequence>
<proteinExistence type="predicted"/>
<evidence type="ECO:0000259" key="2">
    <source>
        <dbReference type="Pfam" id="PF10338"/>
    </source>
</evidence>
<dbReference type="PANTHER" id="PTHR28219:SF1">
    <property type="entry name" value="UPF0642 PROTEIN YBL028C"/>
    <property type="match status" value="1"/>
</dbReference>
<feature type="region of interest" description="Disordered" evidence="1">
    <location>
        <begin position="144"/>
        <end position="175"/>
    </location>
</feature>
<protein>
    <recommendedName>
        <fullName evidence="2">DUF2423 domain-containing protein</fullName>
    </recommendedName>
</protein>
<evidence type="ECO:0000313" key="4">
    <source>
        <dbReference type="Proteomes" id="UP000317494"/>
    </source>
</evidence>